<sequence length="310" mass="34208">MSQDLQTNTQIQIEIREHEEKRNVFQRFLRRFSGNSLALFAFIVLMIIIAVSIFAPYIAPYDPTKSDIVHRLQPPSLAAPAKGGFPHILGTDQQGRDVLSRLIYGGRVSMSVAFTVVAVAGAIGTVIGLISGYFGGWVDLVFMRLVDIQSSFPGLLVALTFVMVLGPGQRNLTIALLIVGWMIHARMARSQVLTARESTMVEASRAIGCSMPRILFGHILPNVISPLITTYVLEMAHMIEAEANMSFLGYGIQPPASSWGLMIGEGRQYITNAWWLVVFPGLIIGITVLCLNLVGNWVREEFDPLQKGRH</sequence>
<evidence type="ECO:0000256" key="1">
    <source>
        <dbReference type="ARBA" id="ARBA00004651"/>
    </source>
</evidence>
<dbReference type="Pfam" id="PF12911">
    <property type="entry name" value="OppC_N"/>
    <property type="match status" value="1"/>
</dbReference>
<dbReference type="AlphaFoldDB" id="A0A3G2R8Z3"/>
<dbReference type="RefSeq" id="WP_122015530.1">
    <property type="nucleotide sequence ID" value="NZ_CP033169.1"/>
</dbReference>
<reference evidence="9 10" key="1">
    <citation type="submission" date="2018-10" db="EMBL/GenBank/DDBJ databases">
        <authorList>
            <person name="Zhang X."/>
        </authorList>
    </citation>
    <scope>NUCLEOTIDE SEQUENCE [LARGE SCALE GENOMIC DNA]</scope>
    <source>
        <strain evidence="9 10">SK-G1</strain>
    </source>
</reference>
<keyword evidence="10" id="KW-1185">Reference proteome</keyword>
<keyword evidence="5 7" id="KW-1133">Transmembrane helix</keyword>
<keyword evidence="3" id="KW-1003">Cell membrane</keyword>
<evidence type="ECO:0000256" key="7">
    <source>
        <dbReference type="RuleBase" id="RU363032"/>
    </source>
</evidence>
<dbReference type="InterPro" id="IPR025966">
    <property type="entry name" value="OppC_N"/>
</dbReference>
<dbReference type="PROSITE" id="PS50928">
    <property type="entry name" value="ABC_TM1"/>
    <property type="match status" value="1"/>
</dbReference>
<dbReference type="Proteomes" id="UP000280960">
    <property type="component" value="Chromosome"/>
</dbReference>
<organism evidence="9 10">
    <name type="scientific">Biomaibacter acetigenes</name>
    <dbReference type="NCBI Taxonomy" id="2316383"/>
    <lineage>
        <taxon>Bacteria</taxon>
        <taxon>Bacillati</taxon>
        <taxon>Bacillota</taxon>
        <taxon>Clostridia</taxon>
        <taxon>Thermosediminibacterales</taxon>
        <taxon>Tepidanaerobacteraceae</taxon>
        <taxon>Biomaibacter</taxon>
    </lineage>
</organism>
<dbReference type="PANTHER" id="PTHR43386">
    <property type="entry name" value="OLIGOPEPTIDE TRANSPORT SYSTEM PERMEASE PROTEIN APPC"/>
    <property type="match status" value="1"/>
</dbReference>
<keyword evidence="4 7" id="KW-0812">Transmembrane</keyword>
<feature type="transmembrane region" description="Helical" evidence="7">
    <location>
        <begin position="112"/>
        <end position="134"/>
    </location>
</feature>
<dbReference type="SUPFAM" id="SSF161098">
    <property type="entry name" value="MetI-like"/>
    <property type="match status" value="1"/>
</dbReference>
<name>A0A3G2R8Z3_9FIRM</name>
<keyword evidence="2 7" id="KW-0813">Transport</keyword>
<dbReference type="GO" id="GO:0005886">
    <property type="term" value="C:plasma membrane"/>
    <property type="evidence" value="ECO:0007669"/>
    <property type="project" value="UniProtKB-SubCell"/>
</dbReference>
<comment type="similarity">
    <text evidence="7">Belongs to the binding-protein-dependent transport system permease family.</text>
</comment>
<dbReference type="InterPro" id="IPR000515">
    <property type="entry name" value="MetI-like"/>
</dbReference>
<evidence type="ECO:0000259" key="8">
    <source>
        <dbReference type="PROSITE" id="PS50928"/>
    </source>
</evidence>
<evidence type="ECO:0000256" key="4">
    <source>
        <dbReference type="ARBA" id="ARBA00022692"/>
    </source>
</evidence>
<evidence type="ECO:0000313" key="9">
    <source>
        <dbReference type="EMBL" id="AYO31855.1"/>
    </source>
</evidence>
<evidence type="ECO:0000256" key="6">
    <source>
        <dbReference type="ARBA" id="ARBA00023136"/>
    </source>
</evidence>
<dbReference type="Pfam" id="PF00528">
    <property type="entry name" value="BPD_transp_1"/>
    <property type="match status" value="1"/>
</dbReference>
<dbReference type="InterPro" id="IPR035906">
    <property type="entry name" value="MetI-like_sf"/>
</dbReference>
<proteinExistence type="inferred from homology"/>
<feature type="domain" description="ABC transmembrane type-1" evidence="8">
    <location>
        <begin position="106"/>
        <end position="295"/>
    </location>
</feature>
<gene>
    <name evidence="9" type="ORF">D2962_15700</name>
</gene>
<evidence type="ECO:0000256" key="3">
    <source>
        <dbReference type="ARBA" id="ARBA00022475"/>
    </source>
</evidence>
<dbReference type="KEGG" id="bacg:D2962_15700"/>
<feature type="transmembrane region" description="Helical" evidence="7">
    <location>
        <begin position="37"/>
        <end position="59"/>
    </location>
</feature>
<protein>
    <submittedName>
        <fullName evidence="9">ABC transporter permease</fullName>
    </submittedName>
</protein>
<dbReference type="InterPro" id="IPR050366">
    <property type="entry name" value="BP-dependent_transpt_permease"/>
</dbReference>
<dbReference type="CDD" id="cd06261">
    <property type="entry name" value="TM_PBP2"/>
    <property type="match status" value="1"/>
</dbReference>
<dbReference type="PANTHER" id="PTHR43386:SF1">
    <property type="entry name" value="D,D-DIPEPTIDE TRANSPORT SYSTEM PERMEASE PROTEIN DDPC-RELATED"/>
    <property type="match status" value="1"/>
</dbReference>
<dbReference type="EMBL" id="CP033169">
    <property type="protein sequence ID" value="AYO31855.1"/>
    <property type="molecule type" value="Genomic_DNA"/>
</dbReference>
<comment type="subcellular location">
    <subcellularLocation>
        <location evidence="1 7">Cell membrane</location>
        <topology evidence="1 7">Multi-pass membrane protein</topology>
    </subcellularLocation>
</comment>
<feature type="transmembrane region" description="Helical" evidence="7">
    <location>
        <begin position="273"/>
        <end position="294"/>
    </location>
</feature>
<accession>A0A3G2R8Z3</accession>
<evidence type="ECO:0000256" key="2">
    <source>
        <dbReference type="ARBA" id="ARBA00022448"/>
    </source>
</evidence>
<dbReference type="GO" id="GO:0055085">
    <property type="term" value="P:transmembrane transport"/>
    <property type="evidence" value="ECO:0007669"/>
    <property type="project" value="InterPro"/>
</dbReference>
<evidence type="ECO:0000256" key="5">
    <source>
        <dbReference type="ARBA" id="ARBA00022989"/>
    </source>
</evidence>
<dbReference type="Gene3D" id="1.10.3720.10">
    <property type="entry name" value="MetI-like"/>
    <property type="match status" value="1"/>
</dbReference>
<keyword evidence="6 7" id="KW-0472">Membrane</keyword>
<evidence type="ECO:0000313" key="10">
    <source>
        <dbReference type="Proteomes" id="UP000280960"/>
    </source>
</evidence>